<dbReference type="InterPro" id="IPR051245">
    <property type="entry name" value="eIF5-mimic_regulator"/>
</dbReference>
<proteinExistence type="predicted"/>
<reference evidence="2 3" key="1">
    <citation type="journal article" date="2018" name="Plant J.">
        <title>Genome sequences of Chlorella sorokiniana UTEX 1602 and Micractinium conductrix SAG 241.80: implications to maltose excretion by a green alga.</title>
        <authorList>
            <person name="Arriola M.B."/>
            <person name="Velmurugan N."/>
            <person name="Zhang Y."/>
            <person name="Plunkett M.H."/>
            <person name="Hondzo H."/>
            <person name="Barney B.M."/>
        </authorList>
    </citation>
    <scope>NUCLEOTIDE SEQUENCE [LARGE SCALE GENOMIC DNA]</scope>
    <source>
        <strain evidence="3">UTEX 1602</strain>
    </source>
</reference>
<sequence>MSQKEEKPQLAGVRIRTRKRNIVVPHDPQSFADALIDIIEDGRDGLDEADRSNVTKILDAANKTLDVADVADLDFSRYGDTLFEVAFVGARLTTGGSVATEGKKLDINVLACPAEAEAILPWIKWFQSMIRRRPFLVKALENVLQKFVMGLEFYDDEGRHKIAIALARCFSLKVGILPESILPKMLVDRLVLKGTVLQFVTEFFKEFLACDTLEHLMEILRKARLDGQMLEFFPPQKRTWAEFDAYFQAAGLDSLVQHTAKRRYDEHCQELAQLVQGMMADDPPAKADAVVAEVKAKKAEWGLEDADVAKWVFVGLVQSVMSNIGSKNTQQVQFSVLKTLKTQSKTLASFCTSARLEAGLLNHIQVTCYEDSRLLKLFPDIVKILYDGDVLGEDTIRFWYNKGSSPKGRNVFLKNMEPFMNWLDEAEEDESDDE</sequence>
<organism evidence="2 3">
    <name type="scientific">Chlorella sorokiniana</name>
    <name type="common">Freshwater green alga</name>
    <dbReference type="NCBI Taxonomy" id="3076"/>
    <lineage>
        <taxon>Eukaryota</taxon>
        <taxon>Viridiplantae</taxon>
        <taxon>Chlorophyta</taxon>
        <taxon>core chlorophytes</taxon>
        <taxon>Trebouxiophyceae</taxon>
        <taxon>Chlorellales</taxon>
        <taxon>Chlorellaceae</taxon>
        <taxon>Chlorella clade</taxon>
        <taxon>Chlorella</taxon>
    </lineage>
</organism>
<dbReference type="Gene3D" id="1.25.40.180">
    <property type="match status" value="1"/>
</dbReference>
<keyword evidence="2" id="KW-0969">Cilium</keyword>
<evidence type="ECO:0000259" key="1">
    <source>
        <dbReference type="PROSITE" id="PS51363"/>
    </source>
</evidence>
<dbReference type="GO" id="GO:0016020">
    <property type="term" value="C:membrane"/>
    <property type="evidence" value="ECO:0007669"/>
    <property type="project" value="TreeGrafter"/>
</dbReference>
<dbReference type="PANTHER" id="PTHR14208">
    <property type="entry name" value="BASIC LEUCINE ZIPPER AND W2 DOMAIN-CONTAINING PROTEIN"/>
    <property type="match status" value="1"/>
</dbReference>
<keyword evidence="2" id="KW-0966">Cell projection</keyword>
<evidence type="ECO:0000313" key="2">
    <source>
        <dbReference type="EMBL" id="PRW58711.1"/>
    </source>
</evidence>
<accession>A0A2P6TXD2</accession>
<dbReference type="SMART" id="SM00515">
    <property type="entry name" value="eIF5C"/>
    <property type="match status" value="1"/>
</dbReference>
<dbReference type="OrthoDB" id="1727522at2759"/>
<dbReference type="Pfam" id="PF02020">
    <property type="entry name" value="W2"/>
    <property type="match status" value="1"/>
</dbReference>
<dbReference type="InterPro" id="IPR057397">
    <property type="entry name" value="HEAT_5MP1_2"/>
</dbReference>
<dbReference type="SUPFAM" id="SSF48371">
    <property type="entry name" value="ARM repeat"/>
    <property type="match status" value="1"/>
</dbReference>
<dbReference type="PANTHER" id="PTHR14208:SF2">
    <property type="entry name" value="PROTEIN KRASAVIETZ"/>
    <property type="match status" value="1"/>
</dbReference>
<dbReference type="Proteomes" id="UP000239899">
    <property type="component" value="Unassembled WGS sequence"/>
</dbReference>
<dbReference type="AlphaFoldDB" id="A0A2P6TXD2"/>
<dbReference type="InterPro" id="IPR003307">
    <property type="entry name" value="W2_domain"/>
</dbReference>
<dbReference type="PROSITE" id="PS51363">
    <property type="entry name" value="W2"/>
    <property type="match status" value="1"/>
</dbReference>
<dbReference type="EMBL" id="LHPG02000005">
    <property type="protein sequence ID" value="PRW58711.1"/>
    <property type="molecule type" value="Genomic_DNA"/>
</dbReference>
<feature type="domain" description="W2" evidence="1">
    <location>
        <begin position="261"/>
        <end position="433"/>
    </location>
</feature>
<dbReference type="GO" id="GO:0005737">
    <property type="term" value="C:cytoplasm"/>
    <property type="evidence" value="ECO:0007669"/>
    <property type="project" value="TreeGrafter"/>
</dbReference>
<evidence type="ECO:0000313" key="3">
    <source>
        <dbReference type="Proteomes" id="UP000239899"/>
    </source>
</evidence>
<name>A0A2P6TXD2_CHLSO</name>
<keyword evidence="3" id="KW-1185">Reference proteome</keyword>
<dbReference type="Pfam" id="PF25504">
    <property type="entry name" value="HEAT_5MP1_2"/>
    <property type="match status" value="1"/>
</dbReference>
<dbReference type="InterPro" id="IPR016024">
    <property type="entry name" value="ARM-type_fold"/>
</dbReference>
<comment type="caution">
    <text evidence="2">The sequence shown here is derived from an EMBL/GenBank/DDBJ whole genome shotgun (WGS) entry which is preliminary data.</text>
</comment>
<gene>
    <name evidence="2" type="ORF">C2E21_2759</name>
</gene>
<protein>
    <submittedName>
        <fullName evidence="2">Flagellar associated</fullName>
    </submittedName>
</protein>
<keyword evidence="2" id="KW-0282">Flagellum</keyword>